<feature type="coiled-coil region" evidence="1">
    <location>
        <begin position="663"/>
        <end position="749"/>
    </location>
</feature>
<gene>
    <name evidence="3" type="ORF">SAMN05421720_101294</name>
</gene>
<accession>A0A1G6WWU0</accession>
<name>A0A1G6WWU0_9PROT</name>
<feature type="coiled-coil region" evidence="1">
    <location>
        <begin position="156"/>
        <end position="227"/>
    </location>
</feature>
<proteinExistence type="predicted"/>
<organism evidence="3 4">
    <name type="scientific">Rhodospira trueperi</name>
    <dbReference type="NCBI Taxonomy" id="69960"/>
    <lineage>
        <taxon>Bacteria</taxon>
        <taxon>Pseudomonadati</taxon>
        <taxon>Pseudomonadota</taxon>
        <taxon>Alphaproteobacteria</taxon>
        <taxon>Rhodospirillales</taxon>
        <taxon>Rhodospirillaceae</taxon>
        <taxon>Rhodospira</taxon>
    </lineage>
</organism>
<protein>
    <submittedName>
        <fullName evidence="3">Uncharacterized protein YhaN</fullName>
    </submittedName>
</protein>
<dbReference type="SUPFAM" id="SSF52540">
    <property type="entry name" value="P-loop containing nucleoside triphosphate hydrolases"/>
    <property type="match status" value="1"/>
</dbReference>
<dbReference type="PANTHER" id="PTHR41259">
    <property type="entry name" value="DOUBLE-STRAND BREAK REPAIR RAD50 ATPASE, PUTATIVE-RELATED"/>
    <property type="match status" value="1"/>
</dbReference>
<evidence type="ECO:0000256" key="1">
    <source>
        <dbReference type="SAM" id="Coils"/>
    </source>
</evidence>
<dbReference type="RefSeq" id="WP_092781003.1">
    <property type="nucleotide sequence ID" value="NZ_FNAP01000001.1"/>
</dbReference>
<dbReference type="EMBL" id="FNAP01000001">
    <property type="protein sequence ID" value="SDD70274.1"/>
    <property type="molecule type" value="Genomic_DNA"/>
</dbReference>
<dbReference type="OrthoDB" id="9764467at2"/>
<dbReference type="Proteomes" id="UP000199412">
    <property type="component" value="Unassembled WGS sequence"/>
</dbReference>
<keyword evidence="1" id="KW-0175">Coiled coil</keyword>
<dbReference type="Gene3D" id="3.40.50.300">
    <property type="entry name" value="P-loop containing nucleotide triphosphate hydrolases"/>
    <property type="match status" value="2"/>
</dbReference>
<evidence type="ECO:0000313" key="3">
    <source>
        <dbReference type="EMBL" id="SDD70274.1"/>
    </source>
</evidence>
<evidence type="ECO:0000313" key="4">
    <source>
        <dbReference type="Proteomes" id="UP000199412"/>
    </source>
</evidence>
<reference evidence="3 4" key="1">
    <citation type="submission" date="2016-10" db="EMBL/GenBank/DDBJ databases">
        <authorList>
            <person name="de Groot N.N."/>
        </authorList>
    </citation>
    <scope>NUCLEOTIDE SEQUENCE [LARGE SCALE GENOMIC DNA]</scope>
    <source>
        <strain evidence="3 4">ATCC 700224</strain>
    </source>
</reference>
<sequence>MRLRRLDLTRYGRFTNHALDFGGRGDGPDLHVVYGPNEAGKSTALSAFLDLLYGIEMRSPYNFLHPYDTMRIGAALEHGGAVSEWARIKANRNSLRDGHGQPVGDHALAAMLGGIDRDAYRSMFSLDDDTLERGGEDILKSQGDLGSLLFGASAGLSDLAERLQSLETEAERFHKGRARSTELADLKRALDEVDRERKAIDVQASTHARLTRDRDQAERAYDEAVAALGESKARAEEIGRLRDGLELRAKLTGLRAELEGFSDLPDPPPHWHDEIGPLRDQETGLTRERDGLDRQIVEFRRKLDEIVVDEAILTVSDRVNRLRESQGHYIKTRESLPNRRAERRDHDARIAVLLTQLERPADTDPRGLVLPASTVGTLRGLISRRSGVAEKLDGARTGHDRAAARVGAAQEALHRVLGGSAEVHPDPDLTPWRGLEATAQDLRRGGSEAEALVETRARDGVAEALADALAALAPWAGDAGALVGLAVPDREQVEAWKRTLAEADADLEKRVADVVRLEADVARLTAERDAVGRTTGVVDDDTAAARRAARDAAWAEHKAALDPATADAFERAMRADDAATDSRLARTTEVARLRQCAIDLATTEQALTLARAQRDAGQARRGEIRRTIAAALEAMGLPPHWSPGSLADWLTRRAEALRSRADLRARDRRLRELQDDARSARDRLVAAMAAVGVPPPPEGSLVALLDTADGVLKRHAEQSMRLESAREVLREAEREVAERTRDLNRAIAAEADWRSDWEATLAGCWLGADGERPTTEAVGAILEVLDNLKAVLDRRDDTDHRIAQMERDQQAHIQALSDVLADLGETLDPTRPVEVTDAVFKRLVEAGHAVEKHIDRSADLENALAARAALDAPLAALAARKAEMTALFGGETLIEAASALKRVERRDALREQVRTIEETLAQALGVPDASAAEARLADVEPEALASEAAALEPRLSDLEPRRLELFGALTTARNALAGVDGEDDVARLEARRRTLLLEIEDKARRHLSLRLGIAAARRALSLYQERHRSSMLARAAEAFATISRGAYTGLSMQVEPDGEKLVALEAGGASKPVSALSKGTRFQLYLALRVAGYHEFAARHEAVPFVADDIMETFDDFRAEEAFRLFAGMAGVGQVIYLTHHRHLCEIARAVCPTVRIHTLDGPPPRMTGGDHTNPG</sequence>
<dbReference type="PANTHER" id="PTHR41259:SF1">
    <property type="entry name" value="DOUBLE-STRAND BREAK REPAIR RAD50 ATPASE, PUTATIVE-RELATED"/>
    <property type="match status" value="1"/>
</dbReference>
<dbReference type="AlphaFoldDB" id="A0A1G6WWU0"/>
<dbReference type="STRING" id="69960.SAMN05421720_101294"/>
<dbReference type="InterPro" id="IPR038734">
    <property type="entry name" value="YhaN_AAA"/>
</dbReference>
<evidence type="ECO:0000259" key="2">
    <source>
        <dbReference type="Pfam" id="PF13514"/>
    </source>
</evidence>
<dbReference type="Pfam" id="PF13514">
    <property type="entry name" value="AAA_27"/>
    <property type="match status" value="1"/>
</dbReference>
<keyword evidence="4" id="KW-1185">Reference proteome</keyword>
<dbReference type="InterPro" id="IPR027417">
    <property type="entry name" value="P-loop_NTPase"/>
</dbReference>
<feature type="domain" description="YhaN AAA" evidence="2">
    <location>
        <begin position="1"/>
        <end position="206"/>
    </location>
</feature>